<proteinExistence type="predicted"/>
<comment type="caution">
    <text evidence="2">The sequence shown here is derived from an EMBL/GenBank/DDBJ whole genome shotgun (WGS) entry which is preliminary data.</text>
</comment>
<evidence type="ECO:0000256" key="1">
    <source>
        <dbReference type="SAM" id="SignalP"/>
    </source>
</evidence>
<name>A0AA40D757_9PEZI</name>
<organism evidence="2 3">
    <name type="scientific">Cercophora samala</name>
    <dbReference type="NCBI Taxonomy" id="330535"/>
    <lineage>
        <taxon>Eukaryota</taxon>
        <taxon>Fungi</taxon>
        <taxon>Dikarya</taxon>
        <taxon>Ascomycota</taxon>
        <taxon>Pezizomycotina</taxon>
        <taxon>Sordariomycetes</taxon>
        <taxon>Sordariomycetidae</taxon>
        <taxon>Sordariales</taxon>
        <taxon>Lasiosphaeriaceae</taxon>
        <taxon>Cercophora</taxon>
    </lineage>
</organism>
<feature type="chain" id="PRO_5041402675" evidence="1">
    <location>
        <begin position="21"/>
        <end position="116"/>
    </location>
</feature>
<evidence type="ECO:0000313" key="3">
    <source>
        <dbReference type="Proteomes" id="UP001174997"/>
    </source>
</evidence>
<dbReference type="EMBL" id="JAULSY010000110">
    <property type="protein sequence ID" value="KAK0665416.1"/>
    <property type="molecule type" value="Genomic_DNA"/>
</dbReference>
<protein>
    <submittedName>
        <fullName evidence="2">Uncharacterized protein</fullName>
    </submittedName>
</protein>
<keyword evidence="1" id="KW-0732">Signal</keyword>
<feature type="signal peptide" evidence="1">
    <location>
        <begin position="1"/>
        <end position="20"/>
    </location>
</feature>
<reference evidence="2" key="1">
    <citation type="submission" date="2023-06" db="EMBL/GenBank/DDBJ databases">
        <title>Genome-scale phylogeny and comparative genomics of the fungal order Sordariales.</title>
        <authorList>
            <consortium name="Lawrence Berkeley National Laboratory"/>
            <person name="Hensen N."/>
            <person name="Bonometti L."/>
            <person name="Westerberg I."/>
            <person name="Brannstrom I.O."/>
            <person name="Guillou S."/>
            <person name="Cros-Aarteil S."/>
            <person name="Calhoun S."/>
            <person name="Haridas S."/>
            <person name="Kuo A."/>
            <person name="Mondo S."/>
            <person name="Pangilinan J."/>
            <person name="Riley R."/>
            <person name="Labutti K."/>
            <person name="Andreopoulos B."/>
            <person name="Lipzen A."/>
            <person name="Chen C."/>
            <person name="Yanf M."/>
            <person name="Daum C."/>
            <person name="Ng V."/>
            <person name="Clum A."/>
            <person name="Steindorff A."/>
            <person name="Ohm R."/>
            <person name="Martin F."/>
            <person name="Silar P."/>
            <person name="Natvig D."/>
            <person name="Lalanne C."/>
            <person name="Gautier V."/>
            <person name="Ament-Velasquez S.L."/>
            <person name="Kruys A."/>
            <person name="Hutchinson M.I."/>
            <person name="Powell A.J."/>
            <person name="Barry K."/>
            <person name="Miller A.N."/>
            <person name="Grigoriev I.V."/>
            <person name="Debuchy R."/>
            <person name="Gladieux P."/>
            <person name="Thoren M.H."/>
            <person name="Johannesson H."/>
        </authorList>
    </citation>
    <scope>NUCLEOTIDE SEQUENCE</scope>
    <source>
        <strain evidence="2">CBS 307.81</strain>
    </source>
</reference>
<dbReference type="Gene3D" id="2.60.20.10">
    <property type="entry name" value="Crystallins"/>
    <property type="match status" value="1"/>
</dbReference>
<dbReference type="SUPFAM" id="SSF49695">
    <property type="entry name" value="gamma-Crystallin-like"/>
    <property type="match status" value="1"/>
</dbReference>
<sequence length="116" mass="12763">MFNLKTATILLAMGVLSATAAPSVDTSADNNIMALNVPGSYNDRISSIRNLDKNRFHCVWYEHSNCGGRSYSNQEDANLHDGDGFFSDRISSWRCNTRQFRAAAAGSEVVDVAEQQ</sequence>
<accession>A0AA40D757</accession>
<evidence type="ECO:0000313" key="2">
    <source>
        <dbReference type="EMBL" id="KAK0665416.1"/>
    </source>
</evidence>
<keyword evidence="3" id="KW-1185">Reference proteome</keyword>
<dbReference type="InterPro" id="IPR011024">
    <property type="entry name" value="G_crystallin-like"/>
</dbReference>
<dbReference type="AlphaFoldDB" id="A0AA40D757"/>
<dbReference type="Proteomes" id="UP001174997">
    <property type="component" value="Unassembled WGS sequence"/>
</dbReference>
<gene>
    <name evidence="2" type="ORF">QBC41DRAFT_232847</name>
</gene>